<dbReference type="InterPro" id="IPR001611">
    <property type="entry name" value="Leu-rich_rpt"/>
</dbReference>
<dbReference type="RefSeq" id="WP_147303062.1">
    <property type="nucleotide sequence ID" value="NZ_QREG01000033.1"/>
</dbReference>
<feature type="chain" id="PRO_5017732110" evidence="3">
    <location>
        <begin position="23"/>
        <end position="798"/>
    </location>
</feature>
<evidence type="ECO:0000256" key="2">
    <source>
        <dbReference type="ARBA" id="ARBA00022737"/>
    </source>
</evidence>
<dbReference type="SUPFAM" id="SSF52058">
    <property type="entry name" value="L domain-like"/>
    <property type="match status" value="1"/>
</dbReference>
<comment type="caution">
    <text evidence="4">The sequence shown here is derived from an EMBL/GenBank/DDBJ whole genome shotgun (WGS) entry which is preliminary data.</text>
</comment>
<dbReference type="InterPro" id="IPR025875">
    <property type="entry name" value="Leu-rich_rpt_4"/>
</dbReference>
<keyword evidence="3" id="KW-0732">Signal</keyword>
<reference evidence="4 5" key="1">
    <citation type="submission" date="2018-07" db="EMBL/GenBank/DDBJ databases">
        <title>Genomic Encyclopedia of Type Strains, Phase IV (KMG-IV): sequencing the most valuable type-strain genomes for metagenomic binning, comparative biology and taxonomic classification.</title>
        <authorList>
            <person name="Goeker M."/>
        </authorList>
    </citation>
    <scope>NUCLEOTIDE SEQUENCE [LARGE SCALE GENOMIC DNA]</scope>
    <source>
        <strain evidence="4 5">DSM 4134</strain>
    </source>
</reference>
<dbReference type="OrthoDB" id="1490745at2"/>
<keyword evidence="2" id="KW-0677">Repeat</keyword>
<dbReference type="InterPro" id="IPR032675">
    <property type="entry name" value="LRR_dom_sf"/>
</dbReference>
<dbReference type="Gene3D" id="3.80.10.10">
    <property type="entry name" value="Ribonuclease Inhibitor"/>
    <property type="match status" value="3"/>
</dbReference>
<evidence type="ECO:0000313" key="4">
    <source>
        <dbReference type="EMBL" id="RED92064.1"/>
    </source>
</evidence>
<evidence type="ECO:0000313" key="5">
    <source>
        <dbReference type="Proteomes" id="UP000256779"/>
    </source>
</evidence>
<protein>
    <submittedName>
        <fullName evidence="4">Leucine-rich repeat (LRR) protein</fullName>
    </submittedName>
</protein>
<feature type="signal peptide" evidence="3">
    <location>
        <begin position="1"/>
        <end position="22"/>
    </location>
</feature>
<proteinExistence type="predicted"/>
<evidence type="ECO:0000256" key="3">
    <source>
        <dbReference type="SAM" id="SignalP"/>
    </source>
</evidence>
<keyword evidence="1" id="KW-0433">Leucine-rich repeat</keyword>
<organism evidence="4 5">
    <name type="scientific">Marinoscillum furvescens DSM 4134</name>
    <dbReference type="NCBI Taxonomy" id="1122208"/>
    <lineage>
        <taxon>Bacteria</taxon>
        <taxon>Pseudomonadati</taxon>
        <taxon>Bacteroidota</taxon>
        <taxon>Cytophagia</taxon>
        <taxon>Cytophagales</taxon>
        <taxon>Reichenbachiellaceae</taxon>
        <taxon>Marinoscillum</taxon>
    </lineage>
</organism>
<accession>A0A3D9KX87</accession>
<dbReference type="Pfam" id="PF12799">
    <property type="entry name" value="LRR_4"/>
    <property type="match status" value="1"/>
</dbReference>
<dbReference type="InterPro" id="IPR050836">
    <property type="entry name" value="SDS22/Internalin_LRR"/>
</dbReference>
<evidence type="ECO:0000256" key="1">
    <source>
        <dbReference type="ARBA" id="ARBA00022614"/>
    </source>
</evidence>
<dbReference type="PANTHER" id="PTHR46652:SF3">
    <property type="entry name" value="LEUCINE-RICH REPEAT-CONTAINING PROTEIN 9"/>
    <property type="match status" value="1"/>
</dbReference>
<sequence>MTKTRLWWGLLLVLMLANQSLAQTAESAQESEVRSLVSFYRYMLNTVGAARTSTRDKEVIITESYKKAFLNDQVQIEDDLLPDRQVITNKDVSAYLRDVDFFFQDITFSFEEITVTEDTRENGDTYYLVSFLNTIDATTLEGEPYQSTKKRFLEVNIDEQSGDLKIASVYTTKVSRERELREWWNTLSFGWRSIFSTYVTHDSLTDEVLLQMGSIDSLSLAGNQMIQSLEPVMALTNLKVLDLSDSKISDLEPLRYARNLRKLKAANTAVADLSVLEYFEKLEYLDLRQTLVRDIRPIEKLSALQHLNLSGTNVAVFEPLDALDQLLWLDLSNTAFANPELIADCKPLQYLNVAKTGITALRALRDLHELKELNASETYIHGLHGLANLQNLQLLHVNQTRVNSLEPVAELRGLRRIYADYTGVSEQAASDFMAQRPGVVVVTNSEKIMEWWQSLTGDWREALQPYMGGVEPSKESVIKLLNLDSLDISGMQLVSSEPLRKFKKLRYLNVSNNLFTHFRFTREMELLETLVARKLAVETTSGLAHNKQLKTLVLTGSITTSIQALHALNKLELLDLEQTEVTDEQVRQYLFVNPKTVVIYQSDELLGWWNNLSPTWQDALAPEELDAYHLHELVQRTELTIDAQPVLELFPLDAFVNLQQLTLNRTRVTDLSALQSHDQLRTLTCTNGPLMTLEGIGDLRNLEALNIANTAVDDLRPLDGLSKLKKLNASGTNIKKLKGLTELRNLESLDISNTRVWRLDRLYDIRNLKTLVCYNTRIRAHKLDEFKSEFPDCEITFY</sequence>
<name>A0A3D9KX87_MARFU</name>
<gene>
    <name evidence="4" type="ORF">C7460_13333</name>
</gene>
<dbReference type="PROSITE" id="PS51450">
    <property type="entry name" value="LRR"/>
    <property type="match status" value="2"/>
</dbReference>
<dbReference type="Proteomes" id="UP000256779">
    <property type="component" value="Unassembled WGS sequence"/>
</dbReference>
<keyword evidence="5" id="KW-1185">Reference proteome</keyword>
<dbReference type="EMBL" id="QREG01000033">
    <property type="protein sequence ID" value="RED92064.1"/>
    <property type="molecule type" value="Genomic_DNA"/>
</dbReference>
<dbReference type="PANTHER" id="PTHR46652">
    <property type="entry name" value="LEUCINE-RICH REPEAT AND IQ DOMAIN-CONTAINING PROTEIN 1-RELATED"/>
    <property type="match status" value="1"/>
</dbReference>
<dbReference type="AlphaFoldDB" id="A0A3D9KX87"/>